<dbReference type="Gene3D" id="2.30.30.1150">
    <property type="match status" value="1"/>
</dbReference>
<dbReference type="AlphaFoldDB" id="A0AAN7QQI1"/>
<proteinExistence type="predicted"/>
<dbReference type="InterPro" id="IPR001841">
    <property type="entry name" value="Znf_RING"/>
</dbReference>
<evidence type="ECO:0000259" key="6">
    <source>
        <dbReference type="PROSITE" id="PS50016"/>
    </source>
</evidence>
<dbReference type="EMBL" id="JAXIOK010000003">
    <property type="protein sequence ID" value="KAK4775624.1"/>
    <property type="molecule type" value="Genomic_DNA"/>
</dbReference>
<evidence type="ECO:0000256" key="1">
    <source>
        <dbReference type="ARBA" id="ARBA00022723"/>
    </source>
</evidence>
<comment type="caution">
    <text evidence="7">The sequence shown here is derived from an EMBL/GenBank/DDBJ whole genome shotgun (WGS) entry which is preliminary data.</text>
</comment>
<evidence type="ECO:0000256" key="2">
    <source>
        <dbReference type="ARBA" id="ARBA00022771"/>
    </source>
</evidence>
<keyword evidence="8" id="KW-1185">Reference proteome</keyword>
<accession>A0AAN7QQI1</accession>
<feature type="compositionally biased region" description="Polar residues" evidence="5">
    <location>
        <begin position="61"/>
        <end position="73"/>
    </location>
</feature>
<dbReference type="PANTHER" id="PTHR47162">
    <property type="entry name" value="OS02G0192300 PROTEIN"/>
    <property type="match status" value="1"/>
</dbReference>
<dbReference type="Pfam" id="PF00628">
    <property type="entry name" value="PHD"/>
    <property type="match status" value="2"/>
</dbReference>
<dbReference type="InterPro" id="IPR019787">
    <property type="entry name" value="Znf_PHD-finger"/>
</dbReference>
<sequence length="508" mass="55685">MGTENGEAPNENGVSGCRVTDFSPKCEGPNTVPIVSTGSGPCEGSSGATQSLRTYKRRKQPVNSSSAARSWQDGTVNTKEVAHMETQAANKLSYGTSEGLMFEQGHDSKLACHGSANGLGDSSHGKWCKVLLEQIDNSISEEGGILECIRKAIRHSTDADDTKIKVWQRIEVIGTELASLAKNLVDLSRFSCHELVGKATQCTSSGDNNKVHIEEPLCDTKLKPTEDWSMFRVCTCRCCGERAHGRECLICDSCEDMFHVSCIEPPVQEIPLLNWYCAQCISDGKGSTHENCIVCKRLYSSKIALSGVYEKVNESNTTKDLTDSGDENSTKWSGNSFGICSICGGNMFRDEIIRECSHSLCPHGNYHERCLTAKQLKSYGPCWYCPSCLCRTCLSDQDDDKIVLCDGCDHAYHIYCAKPPLTKIPEGKWFCSKCETGLQAILRVKRACECVKVKGKRGRKKLTDRAVGPGRKKRIKGEPDKVGGGMDMLLNAAKTLNLEEDLVTVNKG</sequence>
<evidence type="ECO:0000256" key="4">
    <source>
        <dbReference type="PROSITE-ProRule" id="PRU00146"/>
    </source>
</evidence>
<dbReference type="Proteomes" id="UP001345219">
    <property type="component" value="Chromosome 18"/>
</dbReference>
<dbReference type="InterPro" id="IPR013083">
    <property type="entry name" value="Znf_RING/FYVE/PHD"/>
</dbReference>
<evidence type="ECO:0000313" key="7">
    <source>
        <dbReference type="EMBL" id="KAK4775624.1"/>
    </source>
</evidence>
<name>A0AAN7QQI1_9MYRT</name>
<dbReference type="SMART" id="SM00184">
    <property type="entry name" value="RING"/>
    <property type="match status" value="2"/>
</dbReference>
<dbReference type="PANTHER" id="PTHR47162:SF9">
    <property type="entry name" value="PHD FINGER PROTEIN EHD3-LIKE"/>
    <property type="match status" value="1"/>
</dbReference>
<feature type="domain" description="PHD-type" evidence="6">
    <location>
        <begin position="233"/>
        <end position="283"/>
    </location>
</feature>
<dbReference type="PROSITE" id="PS50016">
    <property type="entry name" value="ZF_PHD_2"/>
    <property type="match status" value="2"/>
</dbReference>
<feature type="region of interest" description="Disordered" evidence="5">
    <location>
        <begin position="30"/>
        <end position="73"/>
    </location>
</feature>
<evidence type="ECO:0000256" key="3">
    <source>
        <dbReference type="ARBA" id="ARBA00022833"/>
    </source>
</evidence>
<feature type="domain" description="PHD-type" evidence="6">
    <location>
        <begin position="387"/>
        <end position="437"/>
    </location>
</feature>
<keyword evidence="2 4" id="KW-0863">Zinc-finger</keyword>
<dbReference type="GO" id="GO:0008270">
    <property type="term" value="F:zinc ion binding"/>
    <property type="evidence" value="ECO:0007669"/>
    <property type="project" value="UniProtKB-KW"/>
</dbReference>
<keyword evidence="1" id="KW-0479">Metal-binding</keyword>
<organism evidence="7 8">
    <name type="scientific">Trapa incisa</name>
    <dbReference type="NCBI Taxonomy" id="236973"/>
    <lineage>
        <taxon>Eukaryota</taxon>
        <taxon>Viridiplantae</taxon>
        <taxon>Streptophyta</taxon>
        <taxon>Embryophyta</taxon>
        <taxon>Tracheophyta</taxon>
        <taxon>Spermatophyta</taxon>
        <taxon>Magnoliopsida</taxon>
        <taxon>eudicotyledons</taxon>
        <taxon>Gunneridae</taxon>
        <taxon>Pentapetalae</taxon>
        <taxon>rosids</taxon>
        <taxon>malvids</taxon>
        <taxon>Myrtales</taxon>
        <taxon>Lythraceae</taxon>
        <taxon>Trapa</taxon>
    </lineage>
</organism>
<dbReference type="SUPFAM" id="SSF57903">
    <property type="entry name" value="FYVE/PHD zinc finger"/>
    <property type="match status" value="2"/>
</dbReference>
<reference evidence="7 8" key="1">
    <citation type="journal article" date="2023" name="Hortic Res">
        <title>Pangenome of water caltrop reveals structural variations and asymmetric subgenome divergence after allopolyploidization.</title>
        <authorList>
            <person name="Zhang X."/>
            <person name="Chen Y."/>
            <person name="Wang L."/>
            <person name="Yuan Y."/>
            <person name="Fang M."/>
            <person name="Shi L."/>
            <person name="Lu R."/>
            <person name="Comes H.P."/>
            <person name="Ma Y."/>
            <person name="Chen Y."/>
            <person name="Huang G."/>
            <person name="Zhou Y."/>
            <person name="Zheng Z."/>
            <person name="Qiu Y."/>
        </authorList>
    </citation>
    <scope>NUCLEOTIDE SEQUENCE [LARGE SCALE GENOMIC DNA]</scope>
    <source>
        <tissue evidence="7">Roots</tissue>
    </source>
</reference>
<dbReference type="SMART" id="SM00249">
    <property type="entry name" value="PHD"/>
    <property type="match status" value="3"/>
</dbReference>
<dbReference type="InterPro" id="IPR011011">
    <property type="entry name" value="Znf_FYVE_PHD"/>
</dbReference>
<protein>
    <recommendedName>
        <fullName evidence="6">PHD-type domain-containing protein</fullName>
    </recommendedName>
</protein>
<gene>
    <name evidence="7" type="ORF">SAY87_023585</name>
</gene>
<dbReference type="InterPro" id="IPR001965">
    <property type="entry name" value="Znf_PHD"/>
</dbReference>
<evidence type="ECO:0000313" key="8">
    <source>
        <dbReference type="Proteomes" id="UP001345219"/>
    </source>
</evidence>
<evidence type="ECO:0000256" key="5">
    <source>
        <dbReference type="SAM" id="MobiDB-lite"/>
    </source>
</evidence>
<keyword evidence="3" id="KW-0862">Zinc</keyword>
<dbReference type="Gene3D" id="3.30.40.10">
    <property type="entry name" value="Zinc/RING finger domain, C3HC4 (zinc finger)"/>
    <property type="match status" value="1"/>
</dbReference>